<dbReference type="SUPFAM" id="SSF51735">
    <property type="entry name" value="NAD(P)-binding Rossmann-fold domains"/>
    <property type="match status" value="1"/>
</dbReference>
<gene>
    <name evidence="2" type="ORF">C5B42_00865</name>
</gene>
<dbReference type="InterPro" id="IPR016040">
    <property type="entry name" value="NAD(P)-bd_dom"/>
</dbReference>
<proteinExistence type="predicted"/>
<evidence type="ECO:0000313" key="3">
    <source>
        <dbReference type="Proteomes" id="UP000246104"/>
    </source>
</evidence>
<comment type="caution">
    <text evidence="2">The sequence shown here is derived from an EMBL/GenBank/DDBJ whole genome shotgun (WGS) entry which is preliminary data.</text>
</comment>
<protein>
    <submittedName>
        <fullName evidence="2">GDP-mannose 4,6-dehydratase</fullName>
    </submittedName>
</protein>
<dbReference type="EMBL" id="PSRQ01000014">
    <property type="protein sequence ID" value="PWU24055.1"/>
    <property type="molecule type" value="Genomic_DNA"/>
</dbReference>
<dbReference type="PANTHER" id="PTHR43000">
    <property type="entry name" value="DTDP-D-GLUCOSE 4,6-DEHYDRATASE-RELATED"/>
    <property type="match status" value="1"/>
</dbReference>
<organism evidence="2 3">
    <name type="scientific">Candidatus Cerribacteria bacterium 'Amazon FNV 2010 28 9'</name>
    <dbReference type="NCBI Taxonomy" id="2081795"/>
    <lineage>
        <taxon>Bacteria</taxon>
        <taxon>Candidatus Cerribacteria</taxon>
    </lineage>
</organism>
<dbReference type="Gene3D" id="3.40.50.720">
    <property type="entry name" value="NAD(P)-binding Rossmann-like Domain"/>
    <property type="match status" value="1"/>
</dbReference>
<sequence length="317" mass="34979">MDQPKILITGGTGFAGSHLIENLLAQGYKDIYSTTFGSSNPSPQLLSSNHYLRVNLVDGAATAQLFEHLKPNWVFHLASFAYVGKSFEKAAELFTNNIGLQMSVLEAVRIHTPTARVLTVGSAEEYGIVPSNVEKIDESCLLNPVNPYAVSKVTQDMLAGSYALSYKLNIIRARPFNHIGTRQTGDFAVPSFARQIVDIEQGKQQKLLVGNLSGVRDFTDVDDMAKAYILLMEKGNPGEIYNIGSGINYVMSDVVKMLSSFATVPIPLEEDQTRLRPLDVPRLIADNKKIVSLGWQPTSDIKPALKNILEEWRKHSI</sequence>
<evidence type="ECO:0000259" key="1">
    <source>
        <dbReference type="Pfam" id="PF16363"/>
    </source>
</evidence>
<reference evidence="2 3" key="1">
    <citation type="submission" date="2018-02" db="EMBL/GenBank/DDBJ databases">
        <title>Genomic Reconstructions from Amazon Rainforest and Pasture Soil Reveal Novel Insights into the Physiology of Candidate Phyla in Tropical Sites.</title>
        <authorList>
            <person name="Kroeger M.E."/>
            <person name="Delmont T."/>
            <person name="Eren A.M."/>
            <person name="Guo J."/>
            <person name="Meyer K.M."/>
            <person name="Khan K."/>
            <person name="Rodrigues J.L.M."/>
            <person name="Bohannan B.J.M."/>
            <person name="Tringe S."/>
            <person name="Borges C.D."/>
            <person name="Tiedje J."/>
            <person name="Tsai S.M."/>
            <person name="Nusslein K."/>
        </authorList>
    </citation>
    <scope>NUCLEOTIDE SEQUENCE [LARGE SCALE GENOMIC DNA]</scope>
    <source>
        <strain evidence="2">Amazon FNV 2010 28 9</strain>
    </source>
</reference>
<dbReference type="Proteomes" id="UP000246104">
    <property type="component" value="Unassembled WGS sequence"/>
</dbReference>
<dbReference type="Gene3D" id="3.90.25.10">
    <property type="entry name" value="UDP-galactose 4-epimerase, domain 1"/>
    <property type="match status" value="1"/>
</dbReference>
<accession>A0A317JRB5</accession>
<name>A0A317JRB5_9BACT</name>
<dbReference type="InterPro" id="IPR036291">
    <property type="entry name" value="NAD(P)-bd_dom_sf"/>
</dbReference>
<evidence type="ECO:0000313" key="2">
    <source>
        <dbReference type="EMBL" id="PWU24055.1"/>
    </source>
</evidence>
<dbReference type="Pfam" id="PF16363">
    <property type="entry name" value="GDP_Man_Dehyd"/>
    <property type="match status" value="1"/>
</dbReference>
<dbReference type="AlphaFoldDB" id="A0A317JRB5"/>
<feature type="domain" description="NAD(P)-binding" evidence="1">
    <location>
        <begin position="7"/>
        <end position="305"/>
    </location>
</feature>